<dbReference type="OrthoDB" id="5457531at2"/>
<evidence type="ECO:0000313" key="2">
    <source>
        <dbReference type="Proteomes" id="UP000269883"/>
    </source>
</evidence>
<gene>
    <name evidence="1" type="ORF">DFE_1728</name>
</gene>
<organism evidence="1 2">
    <name type="scientific">Desulfovibrio ferrophilus</name>
    <dbReference type="NCBI Taxonomy" id="241368"/>
    <lineage>
        <taxon>Bacteria</taxon>
        <taxon>Pseudomonadati</taxon>
        <taxon>Thermodesulfobacteriota</taxon>
        <taxon>Desulfovibrionia</taxon>
        <taxon>Desulfovibrionales</taxon>
        <taxon>Desulfovibrionaceae</taxon>
        <taxon>Desulfovibrio</taxon>
    </lineage>
</organism>
<dbReference type="KEGG" id="dfl:DFE_1728"/>
<dbReference type="EMBL" id="AP017378">
    <property type="protein sequence ID" value="BBD08454.1"/>
    <property type="molecule type" value="Genomic_DNA"/>
</dbReference>
<protein>
    <recommendedName>
        <fullName evidence="3">Prophage minor tail protein Z</fullName>
    </recommendedName>
</protein>
<dbReference type="AlphaFoldDB" id="A0A2Z6AYV2"/>
<proteinExistence type="predicted"/>
<dbReference type="Pfam" id="PF06763">
    <property type="entry name" value="Minor_tail_Z"/>
    <property type="match status" value="1"/>
</dbReference>
<dbReference type="InterPro" id="IPR010633">
    <property type="entry name" value="Phage_lambda_GpZ"/>
</dbReference>
<name>A0A2Z6AYV2_9BACT</name>
<evidence type="ECO:0008006" key="3">
    <source>
        <dbReference type="Google" id="ProtNLM"/>
    </source>
</evidence>
<evidence type="ECO:0000313" key="1">
    <source>
        <dbReference type="EMBL" id="BBD08454.1"/>
    </source>
</evidence>
<keyword evidence="2" id="KW-1185">Reference proteome</keyword>
<sequence>MASVYLQTNTLEVERIAQQFAATKGQVQKASRRAVRKLVRWVQSISLREASRDTGIKRKILKHRLRMSVNGNQFTARVWYGLNAIPLSAMGPKQTKTGVSAGPVDRRHAFIVRHGAKGQVYRRVHRDQRLPLAIQYENIADEFRRILLTDISLRFERMFSKYFEQELRWEVRRAA</sequence>
<dbReference type="Proteomes" id="UP000269883">
    <property type="component" value="Chromosome"/>
</dbReference>
<dbReference type="RefSeq" id="WP_126378563.1">
    <property type="nucleotide sequence ID" value="NZ_AP017378.1"/>
</dbReference>
<accession>A0A2Z6AYV2</accession>
<reference evidence="1 2" key="1">
    <citation type="journal article" date="2018" name="Sci. Adv.">
        <title>Multi-heme cytochromes provide a pathway for survival in energy-limited environments.</title>
        <authorList>
            <person name="Deng X."/>
            <person name="Dohmae N."/>
            <person name="Nealson K.H."/>
            <person name="Hashimoto K."/>
            <person name="Okamoto A."/>
        </authorList>
    </citation>
    <scope>NUCLEOTIDE SEQUENCE [LARGE SCALE GENOMIC DNA]</scope>
    <source>
        <strain evidence="1 2">IS5</strain>
    </source>
</reference>